<keyword evidence="1" id="KW-0805">Transcription regulation</keyword>
<dbReference type="CDD" id="cd01392">
    <property type="entry name" value="HTH_LacI"/>
    <property type="match status" value="1"/>
</dbReference>
<evidence type="ECO:0000259" key="4">
    <source>
        <dbReference type="PROSITE" id="PS50932"/>
    </source>
</evidence>
<reference evidence="5" key="2">
    <citation type="journal article" date="2021" name="PeerJ">
        <title>Extensive microbial diversity within the chicken gut microbiome revealed by metagenomics and culture.</title>
        <authorList>
            <person name="Gilroy R."/>
            <person name="Ravi A."/>
            <person name="Getino M."/>
            <person name="Pursley I."/>
            <person name="Horton D.L."/>
            <person name="Alikhan N.F."/>
            <person name="Baker D."/>
            <person name="Gharbi K."/>
            <person name="Hall N."/>
            <person name="Watson M."/>
            <person name="Adriaenssens E.M."/>
            <person name="Foster-Nyarko E."/>
            <person name="Jarju S."/>
            <person name="Secka A."/>
            <person name="Antonio M."/>
            <person name="Oren A."/>
            <person name="Chaudhuri R.R."/>
            <person name="La Ragione R."/>
            <person name="Hildebrand F."/>
            <person name="Pallen M.J."/>
        </authorList>
    </citation>
    <scope>NUCLEOTIDE SEQUENCE</scope>
    <source>
        <strain evidence="5">CHK199-13235</strain>
    </source>
</reference>
<sequence length="334" mass="36856">MANIYDVAKAANVSISTVSYVFNGKRPISEEVKAHVLETASALGYAGGRKKGSKPQANQLIGLFGSSIENLGYNIYTHQTLMGIFNVLKNTDYHVLFIPDGSNASSIWEQDTALCLQLAGAVVIEPKETENYYSYFEEKKIPFVVIGRPEAHNLSTNYVDVDNVSLGYRSMKYFLDRKISEVLFLNGPKGLTVSEDRKKGVLLALEEYGLPAEKSMIVHTDFSLDRAYDAVREIYSGSCAFPAVIACSDLQVIGALNAIRDCGYDCPRDVSLFCTSETYMSANATPRITGMDTKPVQIGEQTANLLLKLIRKELINPSHISLPSELHERDSVRS</sequence>
<dbReference type="InterPro" id="IPR046335">
    <property type="entry name" value="LacI/GalR-like_sensor"/>
</dbReference>
<proteinExistence type="predicted"/>
<evidence type="ECO:0000313" key="5">
    <source>
        <dbReference type="EMBL" id="HIS75269.1"/>
    </source>
</evidence>
<dbReference type="Pfam" id="PF13377">
    <property type="entry name" value="Peripla_BP_3"/>
    <property type="match status" value="1"/>
</dbReference>
<dbReference type="EMBL" id="DVJP01000008">
    <property type="protein sequence ID" value="HIS75269.1"/>
    <property type="molecule type" value="Genomic_DNA"/>
</dbReference>
<dbReference type="InterPro" id="IPR010982">
    <property type="entry name" value="Lambda_DNA-bd_dom_sf"/>
</dbReference>
<keyword evidence="2 5" id="KW-0238">DNA-binding</keyword>
<dbReference type="Gene3D" id="3.40.50.2300">
    <property type="match status" value="2"/>
</dbReference>
<dbReference type="InterPro" id="IPR000843">
    <property type="entry name" value="HTH_LacI"/>
</dbReference>
<dbReference type="AlphaFoldDB" id="A0A9D1FKJ8"/>
<organism evidence="5 6">
    <name type="scientific">Candidatus Merdivicinus excrementipullorum</name>
    <dbReference type="NCBI Taxonomy" id="2840867"/>
    <lineage>
        <taxon>Bacteria</taxon>
        <taxon>Bacillati</taxon>
        <taxon>Bacillota</taxon>
        <taxon>Clostridia</taxon>
        <taxon>Eubacteriales</taxon>
        <taxon>Oscillospiraceae</taxon>
        <taxon>Oscillospiraceae incertae sedis</taxon>
        <taxon>Candidatus Merdivicinus</taxon>
    </lineage>
</organism>
<dbReference type="GO" id="GO:0003700">
    <property type="term" value="F:DNA-binding transcription factor activity"/>
    <property type="evidence" value="ECO:0007669"/>
    <property type="project" value="TreeGrafter"/>
</dbReference>
<feature type="domain" description="HTH lacI-type" evidence="4">
    <location>
        <begin position="2"/>
        <end position="45"/>
    </location>
</feature>
<dbReference type="Gene3D" id="1.10.260.40">
    <property type="entry name" value="lambda repressor-like DNA-binding domains"/>
    <property type="match status" value="1"/>
</dbReference>
<name>A0A9D1FKJ8_9FIRM</name>
<protein>
    <submittedName>
        <fullName evidence="5">LacI family DNA-binding transcriptional regulator</fullName>
    </submittedName>
</protein>
<dbReference type="Proteomes" id="UP000824002">
    <property type="component" value="Unassembled WGS sequence"/>
</dbReference>
<comment type="caution">
    <text evidence="5">The sequence shown here is derived from an EMBL/GenBank/DDBJ whole genome shotgun (WGS) entry which is preliminary data.</text>
</comment>
<reference evidence="5" key="1">
    <citation type="submission" date="2020-10" db="EMBL/GenBank/DDBJ databases">
        <authorList>
            <person name="Gilroy R."/>
        </authorList>
    </citation>
    <scope>NUCLEOTIDE SEQUENCE</scope>
    <source>
        <strain evidence="5">CHK199-13235</strain>
    </source>
</reference>
<keyword evidence="3" id="KW-0804">Transcription</keyword>
<dbReference type="SUPFAM" id="SSF53822">
    <property type="entry name" value="Periplasmic binding protein-like I"/>
    <property type="match status" value="1"/>
</dbReference>
<evidence type="ECO:0000256" key="2">
    <source>
        <dbReference type="ARBA" id="ARBA00023125"/>
    </source>
</evidence>
<dbReference type="InterPro" id="IPR028082">
    <property type="entry name" value="Peripla_BP_I"/>
</dbReference>
<dbReference type="Pfam" id="PF00356">
    <property type="entry name" value="LacI"/>
    <property type="match status" value="1"/>
</dbReference>
<gene>
    <name evidence="5" type="ORF">IAB51_00510</name>
</gene>
<dbReference type="PANTHER" id="PTHR30146">
    <property type="entry name" value="LACI-RELATED TRANSCRIPTIONAL REPRESSOR"/>
    <property type="match status" value="1"/>
</dbReference>
<dbReference type="SUPFAM" id="SSF47413">
    <property type="entry name" value="lambda repressor-like DNA-binding domains"/>
    <property type="match status" value="1"/>
</dbReference>
<accession>A0A9D1FKJ8</accession>
<evidence type="ECO:0000256" key="3">
    <source>
        <dbReference type="ARBA" id="ARBA00023163"/>
    </source>
</evidence>
<dbReference type="PROSITE" id="PS50932">
    <property type="entry name" value="HTH_LACI_2"/>
    <property type="match status" value="1"/>
</dbReference>
<dbReference type="PANTHER" id="PTHR30146:SF109">
    <property type="entry name" value="HTH-TYPE TRANSCRIPTIONAL REGULATOR GALS"/>
    <property type="match status" value="1"/>
</dbReference>
<evidence type="ECO:0000313" key="6">
    <source>
        <dbReference type="Proteomes" id="UP000824002"/>
    </source>
</evidence>
<dbReference type="SMART" id="SM00354">
    <property type="entry name" value="HTH_LACI"/>
    <property type="match status" value="1"/>
</dbReference>
<evidence type="ECO:0000256" key="1">
    <source>
        <dbReference type="ARBA" id="ARBA00023015"/>
    </source>
</evidence>
<dbReference type="GO" id="GO:0000976">
    <property type="term" value="F:transcription cis-regulatory region binding"/>
    <property type="evidence" value="ECO:0007669"/>
    <property type="project" value="TreeGrafter"/>
</dbReference>